<sequence>MKQFLSTLFDTVAQRLQGENRHDDDPYRLARVRKAMLALVGEEGGWEAEQLRHRLLVAESARALWFMRPDLLQWLCRGLEERAAMDRVMKLQPLFEGLVEPALLGAAAGRRERRRPQHGA</sequence>
<dbReference type="EMBL" id="QVLS01000013">
    <property type="protein sequence ID" value="RFP77011.1"/>
    <property type="molecule type" value="Genomic_DNA"/>
</dbReference>
<accession>A0A372EF39</accession>
<protein>
    <submittedName>
        <fullName evidence="1">Uncharacterized protein</fullName>
    </submittedName>
</protein>
<gene>
    <name evidence="1" type="ORF">DY262_18555</name>
</gene>
<dbReference type="AlphaFoldDB" id="A0A372EF39"/>
<keyword evidence="2" id="KW-1185">Reference proteome</keyword>
<name>A0A372EF39_9BURK</name>
<proteinExistence type="predicted"/>
<dbReference type="RefSeq" id="WP_116960568.1">
    <property type="nucleotide sequence ID" value="NZ_QVLS01000013.1"/>
</dbReference>
<reference evidence="1 2" key="1">
    <citation type="submission" date="2018-08" db="EMBL/GenBank/DDBJ databases">
        <title>Hydrogenophaga sp. LA-38 isolated from sludge.</title>
        <authorList>
            <person name="Im W.-T."/>
        </authorList>
    </citation>
    <scope>NUCLEOTIDE SEQUENCE [LARGE SCALE GENOMIC DNA]</scope>
    <source>
        <strain evidence="1 2">LA-38</strain>
    </source>
</reference>
<evidence type="ECO:0000313" key="1">
    <source>
        <dbReference type="EMBL" id="RFP77011.1"/>
    </source>
</evidence>
<comment type="caution">
    <text evidence="1">The sequence shown here is derived from an EMBL/GenBank/DDBJ whole genome shotgun (WGS) entry which is preliminary data.</text>
</comment>
<dbReference type="Proteomes" id="UP000261931">
    <property type="component" value="Unassembled WGS sequence"/>
</dbReference>
<evidence type="ECO:0000313" key="2">
    <source>
        <dbReference type="Proteomes" id="UP000261931"/>
    </source>
</evidence>
<organism evidence="1 2">
    <name type="scientific">Hydrogenophaga borbori</name>
    <dbReference type="NCBI Taxonomy" id="2294117"/>
    <lineage>
        <taxon>Bacteria</taxon>
        <taxon>Pseudomonadati</taxon>
        <taxon>Pseudomonadota</taxon>
        <taxon>Betaproteobacteria</taxon>
        <taxon>Burkholderiales</taxon>
        <taxon>Comamonadaceae</taxon>
        <taxon>Hydrogenophaga</taxon>
    </lineage>
</organism>